<dbReference type="AlphaFoldDB" id="A0A383RDD9"/>
<keyword evidence="1" id="KW-1133">Transmembrane helix</keyword>
<dbReference type="EMBL" id="LS992241">
    <property type="protein sequence ID" value="SYX84592.1"/>
    <property type="molecule type" value="Genomic_DNA"/>
</dbReference>
<accession>A0A383RDD9</accession>
<keyword evidence="1" id="KW-0472">Membrane</keyword>
<evidence type="ECO:0000256" key="1">
    <source>
        <dbReference type="SAM" id="Phobius"/>
    </source>
</evidence>
<reference evidence="3" key="1">
    <citation type="submission" date="2018-08" db="EMBL/GenBank/DDBJ databases">
        <authorList>
            <person name="Chevrot R."/>
        </authorList>
    </citation>
    <scope>NUCLEOTIDE SEQUENCE [LARGE SCALE GENOMIC DNA]</scope>
</reference>
<evidence type="ECO:0000313" key="2">
    <source>
        <dbReference type="EMBL" id="SYX84592.1"/>
    </source>
</evidence>
<keyword evidence="1" id="KW-0812">Transmembrane</keyword>
<proteinExistence type="predicted"/>
<dbReference type="Proteomes" id="UP000304148">
    <property type="component" value="Chromosome"/>
</dbReference>
<organism evidence="2 3">
    <name type="scientific">Paenibacillus alvei</name>
    <name type="common">Bacillus alvei</name>
    <dbReference type="NCBI Taxonomy" id="44250"/>
    <lineage>
        <taxon>Bacteria</taxon>
        <taxon>Bacillati</taxon>
        <taxon>Bacillota</taxon>
        <taxon>Bacilli</taxon>
        <taxon>Bacillales</taxon>
        <taxon>Paenibacillaceae</taxon>
        <taxon>Paenibacillus</taxon>
    </lineage>
</organism>
<gene>
    <name evidence="2" type="ORF">PBLR_13014</name>
</gene>
<feature type="transmembrane region" description="Helical" evidence="1">
    <location>
        <begin position="12"/>
        <end position="32"/>
    </location>
</feature>
<evidence type="ECO:0000313" key="3">
    <source>
        <dbReference type="Proteomes" id="UP000304148"/>
    </source>
</evidence>
<sequence length="48" mass="5612">MLSKHMMVKTDQLKLTAMAIYKLIGYILIGIMNQFKSIRTYKGYINLD</sequence>
<name>A0A383RDD9_PAEAL</name>
<protein>
    <submittedName>
        <fullName evidence="2">Uncharacterized protein</fullName>
    </submittedName>
</protein>